<reference evidence="1" key="1">
    <citation type="submission" date="2024-07" db="EMBL/GenBank/DDBJ databases">
        <title>Genome Analysis of a Potential Novel Vibrio Species Secreting pH- and Thermo-stable Alginate Lyase and its Application in Producing Alginate Oligosaccharides.</title>
        <authorList>
            <person name="Huang H."/>
            <person name="Bao K."/>
        </authorList>
    </citation>
    <scope>NUCLEOTIDE SEQUENCE</scope>
    <source>
        <strain evidence="1">HB236076</strain>
    </source>
</reference>
<dbReference type="EMBL" id="CP162601">
    <property type="protein sequence ID" value="XDK26396.1"/>
    <property type="molecule type" value="Genomic_DNA"/>
</dbReference>
<protein>
    <submittedName>
        <fullName evidence="1">DUF3630 family protein</fullName>
    </submittedName>
</protein>
<sequence length="103" mass="11922">MHFGLERYQLAPCSVVLSLSEFDFDRFPQWGEVLLAQLPATLIEAQLDGDLHSWLIDFEDCRLLLKAEHYSEAVWLEPIDPVQSQAVMDYLAQLFERGFHLVV</sequence>
<proteinExistence type="predicted"/>
<dbReference type="KEGG" id="vih:AB0763_12885"/>
<gene>
    <name evidence="1" type="ORF">AB0763_12885</name>
</gene>
<dbReference type="Pfam" id="PF12305">
    <property type="entry name" value="DUF3630"/>
    <property type="match status" value="1"/>
</dbReference>
<evidence type="ECO:0000313" key="1">
    <source>
        <dbReference type="EMBL" id="XDK26396.1"/>
    </source>
</evidence>
<dbReference type="InterPro" id="IPR022080">
    <property type="entry name" value="DUF3630"/>
</dbReference>
<name>A0AB39HDM7_9VIBR</name>
<dbReference type="AlphaFoldDB" id="A0AB39HDM7"/>
<dbReference type="RefSeq" id="WP_306102426.1">
    <property type="nucleotide sequence ID" value="NZ_CP162601.1"/>
</dbReference>
<organism evidence="1">
    <name type="scientific">Vibrio sp. HB236076</name>
    <dbReference type="NCBI Taxonomy" id="3232307"/>
    <lineage>
        <taxon>Bacteria</taxon>
        <taxon>Pseudomonadati</taxon>
        <taxon>Pseudomonadota</taxon>
        <taxon>Gammaproteobacteria</taxon>
        <taxon>Vibrionales</taxon>
        <taxon>Vibrionaceae</taxon>
        <taxon>Vibrio</taxon>
    </lineage>
</organism>
<accession>A0AB39HDM7</accession>